<dbReference type="Gene3D" id="3.40.50.300">
    <property type="entry name" value="P-loop containing nucleotide triphosphate hydrolases"/>
    <property type="match status" value="1"/>
</dbReference>
<comment type="caution">
    <text evidence="6">The sequence shown here is derived from an EMBL/GenBank/DDBJ whole genome shotgun (WGS) entry which is preliminary data.</text>
</comment>
<dbReference type="EMBL" id="JAVDRF010000004">
    <property type="protein sequence ID" value="MDR6536682.1"/>
    <property type="molecule type" value="Genomic_DNA"/>
</dbReference>
<dbReference type="InterPro" id="IPR017911">
    <property type="entry name" value="MacB-like_ATP-bd"/>
</dbReference>
<organism evidence="6 7">
    <name type="scientific">Variovorax soli</name>
    <dbReference type="NCBI Taxonomy" id="376815"/>
    <lineage>
        <taxon>Bacteria</taxon>
        <taxon>Pseudomonadati</taxon>
        <taxon>Pseudomonadota</taxon>
        <taxon>Betaproteobacteria</taxon>
        <taxon>Burkholderiales</taxon>
        <taxon>Comamonadaceae</taxon>
        <taxon>Variovorax</taxon>
    </lineage>
</organism>
<dbReference type="SUPFAM" id="SSF52540">
    <property type="entry name" value="P-loop containing nucleoside triphosphate hydrolases"/>
    <property type="match status" value="1"/>
</dbReference>
<keyword evidence="1" id="KW-0813">Transport</keyword>
<keyword evidence="2" id="KW-0472">Membrane</keyword>
<evidence type="ECO:0000313" key="7">
    <source>
        <dbReference type="Proteomes" id="UP001184230"/>
    </source>
</evidence>
<feature type="domain" description="ABC transporter" evidence="5">
    <location>
        <begin position="12"/>
        <end position="240"/>
    </location>
</feature>
<reference evidence="6 7" key="1">
    <citation type="submission" date="2023-07" db="EMBL/GenBank/DDBJ databases">
        <title>Sorghum-associated microbial communities from plants grown in Nebraska, USA.</title>
        <authorList>
            <person name="Schachtman D."/>
        </authorList>
    </citation>
    <scope>NUCLEOTIDE SEQUENCE [LARGE SCALE GENOMIC DNA]</scope>
    <source>
        <strain evidence="6 7">DS1781</strain>
    </source>
</reference>
<keyword evidence="6" id="KW-0378">Hydrolase</keyword>
<evidence type="ECO:0000256" key="1">
    <source>
        <dbReference type="ARBA" id="ARBA00022448"/>
    </source>
</evidence>
<keyword evidence="7" id="KW-1185">Reference proteome</keyword>
<dbReference type="RefSeq" id="WP_309901899.1">
    <property type="nucleotide sequence ID" value="NZ_JAVDRF010000004.1"/>
</dbReference>
<dbReference type="PANTHER" id="PTHR24220:SF86">
    <property type="entry name" value="ABC TRANSPORTER ABCH.1"/>
    <property type="match status" value="1"/>
</dbReference>
<dbReference type="InterPro" id="IPR003439">
    <property type="entry name" value="ABC_transporter-like_ATP-bd"/>
</dbReference>
<accession>A0ABU1NE07</accession>
<sequence length="240" mass="26030">MKGAGGAAGPVIRIEHVTRTLDGELPVTLVNDVSLQIERGEFVCVMGPSGSGKSSLLYLLGLLDVPTQGRIWIDGQDTSGFDEDRLADFRLARLGYVFQFHFLLQEFSALDNVCLPIRKLGRLADEAARARAGELLDQFGLKGHHQKRPSQLSGGQRQRVAIARALANDPLVILADEPTGNLDSAASANVRDILRDLTRQLDKSVVAVTHDADFASAADRRIGIVDGRIDMAWRPEPAAL</sequence>
<dbReference type="PROSITE" id="PS00211">
    <property type="entry name" value="ABC_TRANSPORTER_1"/>
    <property type="match status" value="1"/>
</dbReference>
<evidence type="ECO:0000313" key="6">
    <source>
        <dbReference type="EMBL" id="MDR6536682.1"/>
    </source>
</evidence>
<protein>
    <submittedName>
        <fullName evidence="6">Lipoprotein-releasing system ATP-binding protein</fullName>
        <ecNumber evidence="6">3.6.3.-</ecNumber>
    </submittedName>
</protein>
<proteinExistence type="predicted"/>
<evidence type="ECO:0000259" key="5">
    <source>
        <dbReference type="PROSITE" id="PS50893"/>
    </source>
</evidence>
<dbReference type="Proteomes" id="UP001184230">
    <property type="component" value="Unassembled WGS sequence"/>
</dbReference>
<evidence type="ECO:0000256" key="2">
    <source>
        <dbReference type="ARBA" id="ARBA00022475"/>
    </source>
</evidence>
<keyword evidence="3" id="KW-0547">Nucleotide-binding</keyword>
<keyword evidence="6" id="KW-0449">Lipoprotein</keyword>
<gene>
    <name evidence="6" type="ORF">J2739_002455</name>
</gene>
<dbReference type="PROSITE" id="PS50893">
    <property type="entry name" value="ABC_TRANSPORTER_2"/>
    <property type="match status" value="1"/>
</dbReference>
<dbReference type="InterPro" id="IPR003593">
    <property type="entry name" value="AAA+_ATPase"/>
</dbReference>
<dbReference type="GO" id="GO:0016787">
    <property type="term" value="F:hydrolase activity"/>
    <property type="evidence" value="ECO:0007669"/>
    <property type="project" value="UniProtKB-KW"/>
</dbReference>
<dbReference type="InterPro" id="IPR015854">
    <property type="entry name" value="ABC_transpr_LolD-like"/>
</dbReference>
<dbReference type="EC" id="3.6.3.-" evidence="6"/>
<evidence type="ECO:0000256" key="3">
    <source>
        <dbReference type="ARBA" id="ARBA00022741"/>
    </source>
</evidence>
<dbReference type="GO" id="GO:0005524">
    <property type="term" value="F:ATP binding"/>
    <property type="evidence" value="ECO:0007669"/>
    <property type="project" value="UniProtKB-KW"/>
</dbReference>
<dbReference type="SMART" id="SM00382">
    <property type="entry name" value="AAA"/>
    <property type="match status" value="1"/>
</dbReference>
<dbReference type="CDD" id="cd03255">
    <property type="entry name" value="ABC_MJ0796_LolCDE_FtsE"/>
    <property type="match status" value="1"/>
</dbReference>
<evidence type="ECO:0000256" key="4">
    <source>
        <dbReference type="ARBA" id="ARBA00022840"/>
    </source>
</evidence>
<keyword evidence="4 6" id="KW-0067">ATP-binding</keyword>
<dbReference type="InterPro" id="IPR017871">
    <property type="entry name" value="ABC_transporter-like_CS"/>
</dbReference>
<dbReference type="Pfam" id="PF00005">
    <property type="entry name" value="ABC_tran"/>
    <property type="match status" value="1"/>
</dbReference>
<name>A0ABU1NE07_9BURK</name>
<keyword evidence="2" id="KW-1003">Cell membrane</keyword>
<dbReference type="InterPro" id="IPR027417">
    <property type="entry name" value="P-loop_NTPase"/>
</dbReference>
<dbReference type="PANTHER" id="PTHR24220">
    <property type="entry name" value="IMPORT ATP-BINDING PROTEIN"/>
    <property type="match status" value="1"/>
</dbReference>